<comment type="caution">
    <text evidence="2">The sequence shown here is derived from an EMBL/GenBank/DDBJ whole genome shotgun (WGS) entry which is preliminary data.</text>
</comment>
<keyword evidence="1" id="KW-0472">Membrane</keyword>
<sequence length="192" mass="20900">MTMMRKPLKQKGVAVIELPLIALVLMVVMSGLVVVHKLLHLQSRLDRTAFSMVDASAVALVPPHTRMLYDQNSASDLLRMAQRVLADTLPKEKLGLVLEMRLAAEGSPVEVMSQRAGHDCDVRQPIESLGALAPISASPIASLKGRTADLFQVTLCVSAPFETDIPLVNWLLLALPLKMSSQAVMIGRNYHA</sequence>
<dbReference type="Pfam" id="PF16964">
    <property type="entry name" value="TadF"/>
    <property type="match status" value="1"/>
</dbReference>
<gene>
    <name evidence="2" type="primary">tadF</name>
    <name evidence="2" type="ORF">QWZ16_22075</name>
</gene>
<evidence type="ECO:0000313" key="3">
    <source>
        <dbReference type="Proteomes" id="UP001238540"/>
    </source>
</evidence>
<dbReference type="InterPro" id="IPR031582">
    <property type="entry name" value="TadF"/>
</dbReference>
<dbReference type="EMBL" id="JAUFQC010000027">
    <property type="protein sequence ID" value="MDN3612287.1"/>
    <property type="molecule type" value="Genomic_DNA"/>
</dbReference>
<evidence type="ECO:0000256" key="1">
    <source>
        <dbReference type="SAM" id="Phobius"/>
    </source>
</evidence>
<protein>
    <submittedName>
        <fullName evidence="2">Tight adherence pilus pseudopilin TadF</fullName>
    </submittedName>
</protein>
<organism evidence="2 3">
    <name type="scientific">Vibrio ostreicida</name>
    <dbReference type="NCBI Taxonomy" id="526588"/>
    <lineage>
        <taxon>Bacteria</taxon>
        <taxon>Pseudomonadati</taxon>
        <taxon>Pseudomonadota</taxon>
        <taxon>Gammaproteobacteria</taxon>
        <taxon>Vibrionales</taxon>
        <taxon>Vibrionaceae</taxon>
        <taxon>Vibrio</taxon>
    </lineage>
</organism>
<feature type="transmembrane region" description="Helical" evidence="1">
    <location>
        <begin position="12"/>
        <end position="35"/>
    </location>
</feature>
<dbReference type="Proteomes" id="UP001238540">
    <property type="component" value="Unassembled WGS sequence"/>
</dbReference>
<keyword evidence="1" id="KW-0812">Transmembrane</keyword>
<accession>A0ABT8BYP9</accession>
<keyword evidence="3" id="KW-1185">Reference proteome</keyword>
<proteinExistence type="predicted"/>
<dbReference type="RefSeq" id="WP_245798187.1">
    <property type="nucleotide sequence ID" value="NZ_JABEYA020000003.1"/>
</dbReference>
<name>A0ABT8BYP9_9VIBR</name>
<evidence type="ECO:0000313" key="2">
    <source>
        <dbReference type="EMBL" id="MDN3612287.1"/>
    </source>
</evidence>
<reference evidence="3" key="1">
    <citation type="journal article" date="2019" name="Int. J. Syst. Evol. Microbiol.">
        <title>The Global Catalogue of Microorganisms (GCM) 10K type strain sequencing project: providing services to taxonomists for standard genome sequencing and annotation.</title>
        <authorList>
            <consortium name="The Broad Institute Genomics Platform"/>
            <consortium name="The Broad Institute Genome Sequencing Center for Infectious Disease"/>
            <person name="Wu L."/>
            <person name="Ma J."/>
        </authorList>
    </citation>
    <scope>NUCLEOTIDE SEQUENCE [LARGE SCALE GENOMIC DNA]</scope>
    <source>
        <strain evidence="3">CECT 7398</strain>
    </source>
</reference>
<keyword evidence="1" id="KW-1133">Transmembrane helix</keyword>